<feature type="compositionally biased region" description="Acidic residues" evidence="2">
    <location>
        <begin position="750"/>
        <end position="766"/>
    </location>
</feature>
<dbReference type="GO" id="GO:0005634">
    <property type="term" value="C:nucleus"/>
    <property type="evidence" value="ECO:0007669"/>
    <property type="project" value="UniProtKB-SubCell"/>
</dbReference>
<feature type="DNA-binding region" description="Homeobox" evidence="1">
    <location>
        <begin position="311"/>
        <end position="373"/>
    </location>
</feature>
<reference evidence="4" key="1">
    <citation type="submission" date="2021-12" db="EMBL/GenBank/DDBJ databases">
        <title>Prjna785345.</title>
        <authorList>
            <person name="Rujirawat T."/>
            <person name="Krajaejun T."/>
        </authorList>
    </citation>
    <scope>NUCLEOTIDE SEQUENCE</scope>
    <source>
        <strain evidence="4">Pi057C3</strain>
    </source>
</reference>
<proteinExistence type="predicted"/>
<feature type="domain" description="Homeobox" evidence="3">
    <location>
        <begin position="628"/>
        <end position="700"/>
    </location>
</feature>
<evidence type="ECO:0000256" key="2">
    <source>
        <dbReference type="SAM" id="MobiDB-lite"/>
    </source>
</evidence>
<feature type="compositionally biased region" description="Basic and acidic residues" evidence="2">
    <location>
        <begin position="88"/>
        <end position="99"/>
    </location>
</feature>
<keyword evidence="1" id="KW-0539">Nucleus</keyword>
<feature type="compositionally biased region" description="Basic residues" evidence="2">
    <location>
        <begin position="622"/>
        <end position="633"/>
    </location>
</feature>
<feature type="compositionally biased region" description="Low complexity" evidence="2">
    <location>
        <begin position="588"/>
        <end position="619"/>
    </location>
</feature>
<evidence type="ECO:0000259" key="3">
    <source>
        <dbReference type="PROSITE" id="PS50071"/>
    </source>
</evidence>
<feature type="region of interest" description="Disordered" evidence="2">
    <location>
        <begin position="573"/>
        <end position="636"/>
    </location>
</feature>
<name>A0AAD5QCZ2_PYTIN</name>
<dbReference type="SUPFAM" id="SSF46689">
    <property type="entry name" value="Homeodomain-like"/>
    <property type="match status" value="2"/>
</dbReference>
<feature type="region of interest" description="Disordered" evidence="2">
    <location>
        <begin position="1"/>
        <end position="113"/>
    </location>
</feature>
<dbReference type="InterPro" id="IPR009057">
    <property type="entry name" value="Homeodomain-like_sf"/>
</dbReference>
<dbReference type="AlphaFoldDB" id="A0AAD5QCZ2"/>
<dbReference type="Gene3D" id="1.10.10.60">
    <property type="entry name" value="Homeodomain-like"/>
    <property type="match status" value="1"/>
</dbReference>
<feature type="compositionally biased region" description="Low complexity" evidence="2">
    <location>
        <begin position="18"/>
        <end position="37"/>
    </location>
</feature>
<dbReference type="Proteomes" id="UP001209570">
    <property type="component" value="Unassembled WGS sequence"/>
</dbReference>
<dbReference type="SMART" id="SM00389">
    <property type="entry name" value="HOX"/>
    <property type="match status" value="2"/>
</dbReference>
<evidence type="ECO:0000313" key="4">
    <source>
        <dbReference type="EMBL" id="KAJ0409824.1"/>
    </source>
</evidence>
<feature type="DNA-binding region" description="Homeobox" evidence="1">
    <location>
        <begin position="630"/>
        <end position="701"/>
    </location>
</feature>
<dbReference type="GO" id="GO:0003677">
    <property type="term" value="F:DNA binding"/>
    <property type="evidence" value="ECO:0007669"/>
    <property type="project" value="UniProtKB-UniRule"/>
</dbReference>
<dbReference type="CDD" id="cd00086">
    <property type="entry name" value="homeodomain"/>
    <property type="match status" value="1"/>
</dbReference>
<comment type="subcellular location">
    <subcellularLocation>
        <location evidence="1">Nucleus</location>
    </subcellularLocation>
</comment>
<dbReference type="EMBL" id="JAKCXM010000002">
    <property type="protein sequence ID" value="KAJ0409824.1"/>
    <property type="molecule type" value="Genomic_DNA"/>
</dbReference>
<gene>
    <name evidence="4" type="ORF">P43SY_005718</name>
</gene>
<feature type="region of interest" description="Disordered" evidence="2">
    <location>
        <begin position="699"/>
        <end position="766"/>
    </location>
</feature>
<keyword evidence="1" id="KW-0371">Homeobox</keyword>
<keyword evidence="1" id="KW-0238">DNA-binding</keyword>
<comment type="caution">
    <text evidence="4">The sequence shown here is derived from an EMBL/GenBank/DDBJ whole genome shotgun (WGS) entry which is preliminary data.</text>
</comment>
<sequence>MSAMKMEFICKDSPETKPTAAPATSNPNANPNPNANAKLSVLLNRSTSLGDSEPERMESDDLARAEAAGPPRKKAKTAPAASPADSTPHTDGDDLSDHENSEEEQVEYAPWEDVDLNPAVDVVSKVVRECLEAGKTYNKSITAKTSQLVAGCDNVLLELKSLSEAREASRKQTRKQQGGSADGDCSCGVALGLFPLVGKADPVLAASQADGQRRAGAKATPVDEIAEDQTDRALFRIEASVERLRELAELIQATSMQGEANLIAKATLPEGAIKALHTAVQASAAAATAAAIAQERGRLAASTAHGRLYAPLQVKKLQEWYYSYPRPLTDELTLMRTILNYRPFANPFVLGGLTIAHVRDWFKRRRYRERVRYVKLAVEAGRDAAAAEEEIDLRIERRIEHLRATVDPNELVRELDKVRAESSKYDSMISSFARPEVLDTYISASLALPTAADQLTGQHSRVKRQRTQDTDLDDAIVVKVGNQVEISVLQTRMRSLLAMSRSATNTNALQQVIDVLRAMDISRDVRIQTGLVADLKKILKVHRKPTLLRKSTIALLESLGMNRRVIMDENAHDDAPPRLEAPPMSELAAPTEAAPSSSPTATSASPMAAMAPASSPSSSKLQKPKKEKGKIQRPMKFSMKQVKALEAWFQQKYKPTQAEMEGYLDQLNSPPLRDEKQPVDVNMTQLRRWFNKRRCLRRPPFALMTQQDAEKEGAKSLAGLAKADDDRDGDDAMSNDGVGMDQSHESGDNSNDDSSDDDDDDSSDDE</sequence>
<organism evidence="4 5">
    <name type="scientific">Pythium insidiosum</name>
    <name type="common">Pythiosis disease agent</name>
    <dbReference type="NCBI Taxonomy" id="114742"/>
    <lineage>
        <taxon>Eukaryota</taxon>
        <taxon>Sar</taxon>
        <taxon>Stramenopiles</taxon>
        <taxon>Oomycota</taxon>
        <taxon>Peronosporomycetes</taxon>
        <taxon>Pythiales</taxon>
        <taxon>Pythiaceae</taxon>
        <taxon>Pythium</taxon>
    </lineage>
</organism>
<evidence type="ECO:0000313" key="5">
    <source>
        <dbReference type="Proteomes" id="UP001209570"/>
    </source>
</evidence>
<feature type="compositionally biased region" description="Acidic residues" evidence="2">
    <location>
        <begin position="100"/>
        <end position="113"/>
    </location>
</feature>
<dbReference type="PROSITE" id="PS50071">
    <property type="entry name" value="HOMEOBOX_2"/>
    <property type="match status" value="2"/>
</dbReference>
<evidence type="ECO:0000256" key="1">
    <source>
        <dbReference type="PROSITE-ProRule" id="PRU00108"/>
    </source>
</evidence>
<keyword evidence="5" id="KW-1185">Reference proteome</keyword>
<accession>A0AAD5QCZ2</accession>
<dbReference type="InterPro" id="IPR001356">
    <property type="entry name" value="HD"/>
</dbReference>
<feature type="domain" description="Homeobox" evidence="3">
    <location>
        <begin position="309"/>
        <end position="372"/>
    </location>
</feature>
<feature type="compositionally biased region" description="Basic and acidic residues" evidence="2">
    <location>
        <begin position="53"/>
        <end position="64"/>
    </location>
</feature>
<protein>
    <recommendedName>
        <fullName evidence="3">Homeobox domain-containing protein</fullName>
    </recommendedName>
</protein>